<evidence type="ECO:0000313" key="9">
    <source>
        <dbReference type="Proteomes" id="UP001225646"/>
    </source>
</evidence>
<comment type="subcellular location">
    <subcellularLocation>
        <location evidence="1">Membrane</location>
    </subcellularLocation>
</comment>
<keyword evidence="4" id="KW-0342">GTP-binding</keyword>
<dbReference type="InterPro" id="IPR045063">
    <property type="entry name" value="Dynamin_N"/>
</dbReference>
<keyword evidence="6" id="KW-0175">Coiled coil</keyword>
<dbReference type="PANTHER" id="PTHR10465:SF0">
    <property type="entry name" value="SARCALUMENIN"/>
    <property type="match status" value="1"/>
</dbReference>
<evidence type="ECO:0000256" key="3">
    <source>
        <dbReference type="ARBA" id="ARBA00022801"/>
    </source>
</evidence>
<keyword evidence="9" id="KW-1185">Reference proteome</keyword>
<evidence type="ECO:0000256" key="5">
    <source>
        <dbReference type="ARBA" id="ARBA00023136"/>
    </source>
</evidence>
<evidence type="ECO:0000256" key="1">
    <source>
        <dbReference type="ARBA" id="ARBA00004370"/>
    </source>
</evidence>
<comment type="caution">
    <text evidence="8">The sequence shown here is derived from an EMBL/GenBank/DDBJ whole genome shotgun (WGS) entry which is preliminary data.</text>
</comment>
<protein>
    <submittedName>
        <fullName evidence="8">GTPase</fullName>
    </submittedName>
</protein>
<dbReference type="SUPFAM" id="SSF52540">
    <property type="entry name" value="P-loop containing nucleoside triphosphate hydrolases"/>
    <property type="match status" value="2"/>
</dbReference>
<dbReference type="InterPro" id="IPR027094">
    <property type="entry name" value="Mitofusin_fam"/>
</dbReference>
<dbReference type="RefSeq" id="WP_419152105.1">
    <property type="nucleotide sequence ID" value="NZ_JAUSTR010000006.1"/>
</dbReference>
<evidence type="ECO:0000256" key="6">
    <source>
        <dbReference type="SAM" id="Coils"/>
    </source>
</evidence>
<dbReference type="Proteomes" id="UP001225646">
    <property type="component" value="Unassembled WGS sequence"/>
</dbReference>
<keyword evidence="5" id="KW-0472">Membrane</keyword>
<dbReference type="InterPro" id="IPR027417">
    <property type="entry name" value="P-loop_NTPase"/>
</dbReference>
<gene>
    <name evidence="8" type="ORF">J2S06_001881</name>
</gene>
<evidence type="ECO:0000256" key="2">
    <source>
        <dbReference type="ARBA" id="ARBA00022741"/>
    </source>
</evidence>
<organism evidence="8 9">
    <name type="scientific">Aeribacillus alveayuensis</name>
    <dbReference type="NCBI Taxonomy" id="279215"/>
    <lineage>
        <taxon>Bacteria</taxon>
        <taxon>Bacillati</taxon>
        <taxon>Bacillota</taxon>
        <taxon>Bacilli</taxon>
        <taxon>Bacillales</taxon>
        <taxon>Bacillaceae</taxon>
        <taxon>Aeribacillus</taxon>
    </lineage>
</organism>
<accession>A0ABT9VP99</accession>
<evidence type="ECO:0000256" key="4">
    <source>
        <dbReference type="ARBA" id="ARBA00023134"/>
    </source>
</evidence>
<feature type="domain" description="Dynamin N-terminal" evidence="7">
    <location>
        <begin position="46"/>
        <end position="201"/>
    </location>
</feature>
<keyword evidence="2" id="KW-0547">Nucleotide-binding</keyword>
<feature type="coiled-coil region" evidence="6">
    <location>
        <begin position="306"/>
        <end position="344"/>
    </location>
</feature>
<proteinExistence type="predicted"/>
<feature type="domain" description="Dynamin N-terminal" evidence="7">
    <location>
        <begin position="629"/>
        <end position="852"/>
    </location>
</feature>
<sequence>MEQLKEQMTSQNIEQMLQQIPEHLSQEYFMKWKELWEKYNDGRFHITFTGHFSAGKSTLLNHILHGDVLPSSPLPTSSNIVMLAKGKNLVKAYDFNGNVYQWEGQVPSSFIQSLCKRGDVLKKVYIQSDSFSLNDEFVFMDSPGIDSTDDEHRKSTESALHMSDLLVYVTDYHHVQSEINVSFIKKLKEMNKTLLIIVNQIDKHNEDEISFTTFRNRIESTMMELGMNREDIFYTSLKKLDHPLNELERLKERFQKYLWNKKEHIYKNLLQSANYLIEEIEHDWNSSILTQSELNEEQFFQLEESIQTLNDVLNKINQAFESINNEQEKLISYYEEELNSLLKNANIIPYQTREKAANYLKTEDPSFKVGMFFSKRKTEAAKNHALQELHEDLKKQVETQIIWHIRNLSKSVYETFQIEQPTLLDEILHIQIDIEKDELKKIIKQGAQLNDQYVLQFTKDLSEYMKQKCKKAALTIQDKLVQTLVSQKENQKQELITKKEKLTVELLSISKLFDEKQRVQEWKKKMNSLLASSQLEALFSKHSDYLADSITCLKVGEVPDLLKEQLDEQPPISTIKENKMEREMVSGNNHLLLQLKETAKHLSSIEELKYYAERLKERASAIENKSFTIAMFGAFSAGKSSFANALIGQKIFPSSPTPTTAVINRLTGVVEPYQHEDVLIQFKSNEQLLSEINELLRPYSLQIESITNISSLIEQAKQQKVSDAILKRLDTYENGIRFYEQETKSSLQKVVNLSEIEPYVATEEKACVVQEVTVYYDCELTKKGITLVDTPGASSLHQRHTELAFQYIKKADAIIFLTYFNHPFSKGDEQFLHQLGLVKDTFTMDKMFFIINAIDLAENEEEAKAVKDYVKQMLLSHSIRNPRLFQISSLFTLENQQLEHVTNEFSLFENVFTQFIEQELMHILMNSAKEEIQNAIQQLKDMISLSKLDEHERQLNIKKLKNTLEDIKNVIQSIQEEEQIVQLKQELKELNHYVIQRIRFRLSDFFKQTYQPSKFLNSKGNEKEILNSCFHEMVSLLNIELQQELNATTLRCEKFIQSLMEQVYSKVNEKVRTQFLDVPFTSVEQLQVSTPKMDPNIQSYISEQMEKGHKYYKNAKSFFERNEKKKLFLYFEEQFPTVIEQAVKNEEKHLLHYYQEVLINQMKRLKEQMITDSQTLINSKLQTLTSPKDVHELETLLRKIEQEILQ</sequence>
<name>A0ABT9VP99_9BACI</name>
<dbReference type="Pfam" id="PF00350">
    <property type="entry name" value="Dynamin_N"/>
    <property type="match status" value="2"/>
</dbReference>
<dbReference type="PANTHER" id="PTHR10465">
    <property type="entry name" value="TRANSMEMBRANE GTPASE FZO1"/>
    <property type="match status" value="1"/>
</dbReference>
<evidence type="ECO:0000313" key="8">
    <source>
        <dbReference type="EMBL" id="MDQ0162804.1"/>
    </source>
</evidence>
<dbReference type="CDD" id="cd09912">
    <property type="entry name" value="DLP_2"/>
    <property type="match status" value="2"/>
</dbReference>
<dbReference type="Gene3D" id="3.40.50.300">
    <property type="entry name" value="P-loop containing nucleotide triphosphate hydrolases"/>
    <property type="match status" value="2"/>
</dbReference>
<evidence type="ECO:0000259" key="7">
    <source>
        <dbReference type="Pfam" id="PF00350"/>
    </source>
</evidence>
<keyword evidence="3" id="KW-0378">Hydrolase</keyword>
<feature type="coiled-coil region" evidence="6">
    <location>
        <begin position="925"/>
        <end position="993"/>
    </location>
</feature>
<dbReference type="EMBL" id="JAUSTR010000006">
    <property type="protein sequence ID" value="MDQ0162804.1"/>
    <property type="molecule type" value="Genomic_DNA"/>
</dbReference>
<reference evidence="8 9" key="1">
    <citation type="submission" date="2023-07" db="EMBL/GenBank/DDBJ databases">
        <title>Genomic Encyclopedia of Type Strains, Phase IV (KMG-IV): sequencing the most valuable type-strain genomes for metagenomic binning, comparative biology and taxonomic classification.</title>
        <authorList>
            <person name="Goeker M."/>
        </authorList>
    </citation>
    <scope>NUCLEOTIDE SEQUENCE [LARGE SCALE GENOMIC DNA]</scope>
    <source>
        <strain evidence="8 9">DSM 19092</strain>
    </source>
</reference>